<accession>A0ABS4DWW0</accession>
<dbReference type="Pfam" id="PF03692">
    <property type="entry name" value="CxxCxxCC"/>
    <property type="match status" value="1"/>
</dbReference>
<keyword evidence="2" id="KW-1185">Reference proteome</keyword>
<protein>
    <submittedName>
        <fullName evidence="1">Fe-S-cluster containining protein</fullName>
    </submittedName>
</protein>
<comment type="caution">
    <text evidence="1">The sequence shown here is derived from an EMBL/GenBank/DDBJ whole genome shotgun (WGS) entry which is preliminary data.</text>
</comment>
<organism evidence="1 2">
    <name type="scientific">Rhizobium halophytocola</name>
    <dbReference type="NCBI Taxonomy" id="735519"/>
    <lineage>
        <taxon>Bacteria</taxon>
        <taxon>Pseudomonadati</taxon>
        <taxon>Pseudomonadota</taxon>
        <taxon>Alphaproteobacteria</taxon>
        <taxon>Hyphomicrobiales</taxon>
        <taxon>Rhizobiaceae</taxon>
        <taxon>Rhizobium/Agrobacterium group</taxon>
        <taxon>Rhizobium</taxon>
    </lineage>
</organism>
<dbReference type="RefSeq" id="WP_209943818.1">
    <property type="nucleotide sequence ID" value="NZ_JAGGJU010000004.1"/>
</dbReference>
<gene>
    <name evidence="1" type="ORF">J2Z17_001619</name>
</gene>
<reference evidence="1 2" key="1">
    <citation type="submission" date="2021-03" db="EMBL/GenBank/DDBJ databases">
        <title>Genomic Encyclopedia of Type Strains, Phase IV (KMG-IV): sequencing the most valuable type-strain genomes for metagenomic binning, comparative biology and taxonomic classification.</title>
        <authorList>
            <person name="Goeker M."/>
        </authorList>
    </citation>
    <scope>NUCLEOTIDE SEQUENCE [LARGE SCALE GENOMIC DNA]</scope>
    <source>
        <strain evidence="1 2">DSM 21600</strain>
    </source>
</reference>
<name>A0ABS4DWW0_9HYPH</name>
<evidence type="ECO:0000313" key="2">
    <source>
        <dbReference type="Proteomes" id="UP000759443"/>
    </source>
</evidence>
<sequence>MSTHLAPVDYDCQACGACCAYDSDWPRFSLETDAELDAIPENLVAAGLCGMRFEGGRCAALSGKLGEHVACTIYALRPLVCRECQPGDPECMEARAALGIGQGTG</sequence>
<proteinExistence type="predicted"/>
<evidence type="ECO:0000313" key="1">
    <source>
        <dbReference type="EMBL" id="MBP1850185.1"/>
    </source>
</evidence>
<dbReference type="EMBL" id="JAGGJU010000004">
    <property type="protein sequence ID" value="MBP1850185.1"/>
    <property type="molecule type" value="Genomic_DNA"/>
</dbReference>
<dbReference type="InterPro" id="IPR005358">
    <property type="entry name" value="Puta_zinc/iron-chelating_dom"/>
</dbReference>
<dbReference type="Proteomes" id="UP000759443">
    <property type="component" value="Unassembled WGS sequence"/>
</dbReference>